<gene>
    <name evidence="1" type="ORF">AB8S09_02995</name>
</gene>
<sequence length="333" mass="38513">MLPWNEMNFTNKIKDTAGEIIKWNNSGGQILNVISPPYNSTRIFMDIINAYTRQNKDVLYVTEEEPSNVDIINNIKKYTDFKGYTYVKDGKNNANCLFKVCNFCNALKLREKFQLIIYDDINSFPLHGKYEVIDLIHRLMCGHGKAIVYSIENISGNGEELFFPLAEGGPIVEPRTVLTRFDMNRDIPFVVYDYLKWSLSKNTGVVIYVPDKLKITNVYSYIYNYCRNLCKNIVCSINREEFYPMKNSILITDSFDEVISCGKNSNVMVYFADNTSFDYKKFVYLCGNVKRGGENSKGEVIMVANLKTEDMRKAKDITSNFNREAWDMDLLKI</sequence>
<name>A0ABV4DTP3_9CLOT</name>
<dbReference type="RefSeq" id="WP_369868470.1">
    <property type="nucleotide sequence ID" value="NZ_JBGFFE010000002.1"/>
</dbReference>
<organism evidence="1 2">
    <name type="scientific">Clostridium lapidicellarium</name>
    <dbReference type="NCBI Taxonomy" id="3240931"/>
    <lineage>
        <taxon>Bacteria</taxon>
        <taxon>Bacillati</taxon>
        <taxon>Bacillota</taxon>
        <taxon>Clostridia</taxon>
        <taxon>Eubacteriales</taxon>
        <taxon>Clostridiaceae</taxon>
        <taxon>Clostridium</taxon>
    </lineage>
</organism>
<protein>
    <submittedName>
        <fullName evidence="1">Uncharacterized protein</fullName>
    </submittedName>
</protein>
<keyword evidence="2" id="KW-1185">Reference proteome</keyword>
<comment type="caution">
    <text evidence="1">The sequence shown here is derived from an EMBL/GenBank/DDBJ whole genome shotgun (WGS) entry which is preliminary data.</text>
</comment>
<reference evidence="1 2" key="1">
    <citation type="submission" date="2024-08" db="EMBL/GenBank/DDBJ databases">
        <title>Clostridium lapicellarii sp. nov., and Clostridium renhuaiense sp. nov., two species isolated from the mud in a fermentation cellar used for producing sauce-flavour Chinese liquors.</title>
        <authorList>
            <person name="Yang F."/>
            <person name="Wang H."/>
            <person name="Chen L.Q."/>
            <person name="Zhou N."/>
            <person name="Lu J.J."/>
            <person name="Pu X.X."/>
            <person name="Wan B."/>
            <person name="Wang L."/>
            <person name="Liu S.J."/>
        </authorList>
    </citation>
    <scope>NUCLEOTIDE SEQUENCE [LARGE SCALE GENOMIC DNA]</scope>
    <source>
        <strain evidence="1 2">MT-113</strain>
    </source>
</reference>
<evidence type="ECO:0000313" key="2">
    <source>
        <dbReference type="Proteomes" id="UP001565220"/>
    </source>
</evidence>
<dbReference type="Proteomes" id="UP001565220">
    <property type="component" value="Unassembled WGS sequence"/>
</dbReference>
<dbReference type="EMBL" id="JBGFFE010000002">
    <property type="protein sequence ID" value="MEY8762619.1"/>
    <property type="molecule type" value="Genomic_DNA"/>
</dbReference>
<accession>A0ABV4DTP3</accession>
<proteinExistence type="predicted"/>
<evidence type="ECO:0000313" key="1">
    <source>
        <dbReference type="EMBL" id="MEY8762619.1"/>
    </source>
</evidence>